<dbReference type="InterPro" id="IPR001173">
    <property type="entry name" value="Glyco_trans_2-like"/>
</dbReference>
<dbReference type="PANTHER" id="PTHR22916:SF51">
    <property type="entry name" value="GLYCOSYLTRANSFERASE EPSH-RELATED"/>
    <property type="match status" value="1"/>
</dbReference>
<dbReference type="Proteomes" id="UP000051789">
    <property type="component" value="Unassembled WGS sequence"/>
</dbReference>
<reference evidence="4 5" key="1">
    <citation type="journal article" date="2015" name="Genome Announc.">
        <title>Expanding the biotechnology potential of lactobacilli through comparative genomics of 213 strains and associated genera.</title>
        <authorList>
            <person name="Sun Z."/>
            <person name="Harris H.M."/>
            <person name="McCann A."/>
            <person name="Guo C."/>
            <person name="Argimon S."/>
            <person name="Zhang W."/>
            <person name="Yang X."/>
            <person name="Jeffery I.B."/>
            <person name="Cooney J.C."/>
            <person name="Kagawa T.F."/>
            <person name="Liu W."/>
            <person name="Song Y."/>
            <person name="Salvetti E."/>
            <person name="Wrobel A."/>
            <person name="Rasinkangas P."/>
            <person name="Parkhill J."/>
            <person name="Rea M.C."/>
            <person name="O'Sullivan O."/>
            <person name="Ritari J."/>
            <person name="Douillard F.P."/>
            <person name="Paul Ross R."/>
            <person name="Yang R."/>
            <person name="Briner A.E."/>
            <person name="Felis G.E."/>
            <person name="de Vos W.M."/>
            <person name="Barrangou R."/>
            <person name="Klaenhammer T.R."/>
            <person name="Caufield P.W."/>
            <person name="Cui Y."/>
            <person name="Zhang H."/>
            <person name="O'Toole P.W."/>
        </authorList>
    </citation>
    <scope>NUCLEOTIDE SEQUENCE [LARGE SCALE GENOMIC DNA]</scope>
    <source>
        <strain evidence="4 5">DSM 22698</strain>
    </source>
</reference>
<keyword evidence="1" id="KW-0328">Glycosyltransferase</keyword>
<dbReference type="PANTHER" id="PTHR22916">
    <property type="entry name" value="GLYCOSYLTRANSFERASE"/>
    <property type="match status" value="1"/>
</dbReference>
<organism evidence="4 5">
    <name type="scientific">Lacticaseibacillus thailandensis DSM 22698 = JCM 13996</name>
    <dbReference type="NCBI Taxonomy" id="1423810"/>
    <lineage>
        <taxon>Bacteria</taxon>
        <taxon>Bacillati</taxon>
        <taxon>Bacillota</taxon>
        <taxon>Bacilli</taxon>
        <taxon>Lactobacillales</taxon>
        <taxon>Lactobacillaceae</taxon>
        <taxon>Lacticaseibacillus</taxon>
    </lineage>
</organism>
<proteinExistence type="predicted"/>
<accession>A0A0R2CHB4</accession>
<name>A0A0R2CHB4_9LACO</name>
<evidence type="ECO:0000256" key="2">
    <source>
        <dbReference type="ARBA" id="ARBA00022679"/>
    </source>
</evidence>
<gene>
    <name evidence="4" type="ORF">FD19_GL000079</name>
</gene>
<keyword evidence="5" id="KW-1185">Reference proteome</keyword>
<keyword evidence="2" id="KW-0808">Transferase</keyword>
<dbReference type="CDD" id="cd00761">
    <property type="entry name" value="Glyco_tranf_GTA_type"/>
    <property type="match status" value="1"/>
</dbReference>
<dbReference type="GO" id="GO:0016757">
    <property type="term" value="F:glycosyltransferase activity"/>
    <property type="evidence" value="ECO:0007669"/>
    <property type="project" value="UniProtKB-KW"/>
</dbReference>
<dbReference type="SUPFAM" id="SSF53448">
    <property type="entry name" value="Nucleotide-diphospho-sugar transferases"/>
    <property type="match status" value="1"/>
</dbReference>
<protein>
    <recommendedName>
        <fullName evidence="3">Glycosyltransferase 2-like domain-containing protein</fullName>
    </recommendedName>
</protein>
<dbReference type="InterPro" id="IPR029044">
    <property type="entry name" value="Nucleotide-diphossugar_trans"/>
</dbReference>
<evidence type="ECO:0000313" key="5">
    <source>
        <dbReference type="Proteomes" id="UP000051789"/>
    </source>
</evidence>
<feature type="domain" description="Glycosyltransferase 2-like" evidence="3">
    <location>
        <begin position="2"/>
        <end position="141"/>
    </location>
</feature>
<evidence type="ECO:0000259" key="3">
    <source>
        <dbReference type="Pfam" id="PF00535"/>
    </source>
</evidence>
<dbReference type="STRING" id="1423810.FD19_GL000079"/>
<dbReference type="EMBL" id="AYZK01000001">
    <property type="protein sequence ID" value="KRM87803.1"/>
    <property type="molecule type" value="Genomic_DNA"/>
</dbReference>
<dbReference type="Pfam" id="PF00535">
    <property type="entry name" value="Glycos_transf_2"/>
    <property type="match status" value="1"/>
</dbReference>
<dbReference type="Gene3D" id="3.90.550.10">
    <property type="entry name" value="Spore Coat Polysaccharide Biosynthesis Protein SpsA, Chain A"/>
    <property type="match status" value="1"/>
</dbReference>
<evidence type="ECO:0000313" key="4">
    <source>
        <dbReference type="EMBL" id="KRM87803.1"/>
    </source>
</evidence>
<evidence type="ECO:0000256" key="1">
    <source>
        <dbReference type="ARBA" id="ARBA00022676"/>
    </source>
</evidence>
<comment type="caution">
    <text evidence="4">The sequence shown here is derived from an EMBL/GenBank/DDBJ whole genome shotgun (WGS) entry which is preliminary data.</text>
</comment>
<dbReference type="PATRIC" id="fig|1423810.4.peg.79"/>
<dbReference type="AlphaFoldDB" id="A0A0R2CHB4"/>
<sequence length="315" mass="36150">MIITAYNVENYLQRAVKSVLSQTFTDFELLVVDDGSTDNTVTVAKSLANNDNRVKIILQSNQGVATARNNGINHARGEYIQFVDADDVVSSNFLADINVRVQRGVDVLISDYRTFSGNVADAKDSYFRLRNAELTGLVATQFLFLNLVPNFSWAFCVRRQIYLGNDLKFPAGRIFEDNSLYYRLLFVAESVKICDLKNYYYFQRRDSYVHVYSQRSIKDLLVMLNEVEVFARQHGGKIASTSQEYLIKRYFKAYTMCVVGYDGDDNSALLAKVNHHIKTMKPYRPRNKKMRLKKLLWQLGILKPVVLFSNRHLGA</sequence>